<evidence type="ECO:0000259" key="5">
    <source>
        <dbReference type="Pfam" id="PF03160"/>
    </source>
</evidence>
<reference evidence="7" key="1">
    <citation type="submission" date="2016-10" db="EMBL/GenBank/DDBJ databases">
        <authorList>
            <person name="Varghese N."/>
            <person name="Submissions S."/>
        </authorList>
    </citation>
    <scope>NUCLEOTIDE SEQUENCE [LARGE SCALE GENOMIC DNA]</scope>
    <source>
        <strain evidence="7">DSM 23920</strain>
    </source>
</reference>
<dbReference type="GO" id="GO:0005509">
    <property type="term" value="F:calcium ion binding"/>
    <property type="evidence" value="ECO:0007669"/>
    <property type="project" value="InterPro"/>
</dbReference>
<dbReference type="InterPro" id="IPR003644">
    <property type="entry name" value="Calx_beta"/>
</dbReference>
<keyword evidence="7" id="KW-1185">Reference proteome</keyword>
<feature type="domain" description="Calx-beta" evidence="5">
    <location>
        <begin position="539"/>
        <end position="608"/>
    </location>
</feature>
<evidence type="ECO:0000313" key="6">
    <source>
        <dbReference type="EMBL" id="SEB07212.1"/>
    </source>
</evidence>
<feature type="domain" description="Calx-beta" evidence="5">
    <location>
        <begin position="1509"/>
        <end position="1594"/>
    </location>
</feature>
<dbReference type="SUPFAM" id="SSF103647">
    <property type="entry name" value="TSP type-3 repeat"/>
    <property type="match status" value="1"/>
</dbReference>
<keyword evidence="3" id="KW-0106">Calcium</keyword>
<dbReference type="STRING" id="408074.SAMN05660909_05174"/>
<dbReference type="InterPro" id="IPR051171">
    <property type="entry name" value="CaCA"/>
</dbReference>
<dbReference type="RefSeq" id="WP_139170396.1">
    <property type="nucleotide sequence ID" value="NZ_FNRL01000036.1"/>
</dbReference>
<accession>A0A1H4GER5</accession>
<name>A0A1H4GER5_9BACT</name>
<evidence type="ECO:0000313" key="7">
    <source>
        <dbReference type="Proteomes" id="UP000199656"/>
    </source>
</evidence>
<feature type="domain" description="Calx-beta" evidence="5">
    <location>
        <begin position="1155"/>
        <end position="1195"/>
    </location>
</feature>
<feature type="domain" description="Calx-beta" evidence="5">
    <location>
        <begin position="653"/>
        <end position="717"/>
    </location>
</feature>
<dbReference type="PANTHER" id="PTHR11878">
    <property type="entry name" value="SODIUM/CALCIUM EXCHANGER"/>
    <property type="match status" value="1"/>
</dbReference>
<keyword evidence="4" id="KW-0813">Transport</keyword>
<dbReference type="Gene3D" id="2.60.40.2030">
    <property type="match status" value="5"/>
</dbReference>
<gene>
    <name evidence="6" type="ORF">SAMN05660909_05174</name>
</gene>
<dbReference type="EMBL" id="FNRL01000036">
    <property type="protein sequence ID" value="SEB07212.1"/>
    <property type="molecule type" value="Genomic_DNA"/>
</dbReference>
<proteinExistence type="predicted"/>
<feature type="domain" description="Calx-beta" evidence="5">
    <location>
        <begin position="1021"/>
        <end position="1087"/>
    </location>
</feature>
<dbReference type="PANTHER" id="PTHR11878:SF65">
    <property type="entry name" value="NA_CA-EXCHANGE PROTEIN, ISOFORM G"/>
    <property type="match status" value="1"/>
</dbReference>
<dbReference type="Pfam" id="PF03160">
    <property type="entry name" value="Calx-beta"/>
    <property type="match status" value="6"/>
</dbReference>
<dbReference type="InterPro" id="IPR028974">
    <property type="entry name" value="TSP_type-3_rpt"/>
</dbReference>
<feature type="non-terminal residue" evidence="6">
    <location>
        <position position="1"/>
    </location>
</feature>
<keyword evidence="4" id="KW-0406">Ion transport</keyword>
<dbReference type="GO" id="GO:0007154">
    <property type="term" value="P:cell communication"/>
    <property type="evidence" value="ECO:0007669"/>
    <property type="project" value="InterPro"/>
</dbReference>
<dbReference type="GO" id="GO:0030001">
    <property type="term" value="P:metal ion transport"/>
    <property type="evidence" value="ECO:0007669"/>
    <property type="project" value="TreeGrafter"/>
</dbReference>
<sequence length="1760" mass="185419">STGNNGSTTLKVKTDILVEDAEAIAIGPKVMDALSTAYTTTVDTLRMTIKDAQYPFPAGDSIILTSAPNPVSEGGTAVFTATLPNGWKAGKDWAINLAKDNIASVADARHTTLPASIMIAENATSGSAAAITINTNKTFDDDGILKVDGNTGNTSMPSKSLVLQIKDATDPAQKKLTLSIDSTTLYEGNKSGIRISLPAGYSATKDVTINLSRDVTSEAATTDYTLPATITLPLGKTTELITDVLQANADQVIEKDEVLKLNGTATGYTVTGTQTQLLDVTRRTAANTKLSFTIPAAPMPEGTDQTISYALPTGVTTEVPISIDLSGAKGKAILGTDYDLPSPLTLSTGNNGSTTLKVKTDILVEDAEAIAIGPKVTDALSTAYTTTVDTLRMTIKDAQYPFPAGDSVILTSVPDSVLEGASAIIKATLPNGWKAGKDWTITLGKDAVASTVADNRHTTVPATIVIAENQSVGSSSAINTLTNNILDDEGKLVITGNTGNTAMPANNASLYIKDQTALLPNARKLTLTPATTTIAEGNKVNVTVTAPYASTKAATIQFSVDNGTTAALNKDYKLTTASLTLQPGETTKTFELLDVLSDNVLEANEQVNIHATVNGYTINDAGITITDVTRTNPANLEVTVTVPAPLKEGDSHTVTVNLPTGITTEVPVAVQLPQTGGTAEANIDYVLASQVTINSGNGVSTTLQVKNDNFTEGPETIVFAPTATDGISTYTVTLPTLTIEDDAAQYPLPAPIILKSTLASMDEGAATGAVLSAQLPNNLQAGKDIVIHITKDNVRSSAVNADHNALPAPYDIVIHKGQNEGQNTFALKAVKDLVLEDDETVVLTGNITDATFASAVIKDTTITIKDRTHDDPATGLVHLTAVTTGTHVKEGSSYTMKVSLATGVTSSKDIKVGLAIGAGSVAAAGDIDLLPDTVTIKAGQPSVDFSFTAKNDYVIEKAELLWITAQPKVTGMKGDKLSVTLDDVTGLNPDNRKMEWRIDSSLIHEGSSSNVTYGFVNSQITSDENITVNISRNASSTAEDADYAGISTPMTLKAGEHNKTVSLAIKDDNVLEGDEQLQFNVQLATPGYTITQPGLVLIPETGDMSVQLLKAADAAEPATNGSFTIKLPGNSTAAADVKVVFYVSGITGTTNISPVAASATIPAGKNSVSVPVTVIDNKIIEGDETVSAALMLAQMRRFNKNIPLDVNDADTVKLTVFDDESKAPGREMTIVKTGDAAEPSIEGGFRIRFTDAALSAAKPVNITYTIGGTAIAGTRYQPLSGTATIPAGQNGVDVKVTPIDNNIVEGDETVTANLKAVSSSMAGITWPIAAAANAVVNIQDNDTLVVDLTTTVSTIDEGKAISFKLSSPSTTAHPIPIRVQVMQDAVRTFTTSEAIVNSNIITVMMPANTKEHIFTITAKDNDINDDNGFLKATILPYLSGSGSLIYKAGASTEAQVIITDNDPLTLSFTEGKFSVKEGNRGEVTPLKFNVQLNRQSSRPITISYDFEESTDGVSYPYMDFRATPGTDFDNTVKQLVIPPLQSIAQLVVNINGDTTFEQNETFIVKMLNATVPSGQNAPTIGTPSKATGVILNDDPMCYACDTDGDGLSDGDEDINKNGDPFDDDTDGDGVPNFLDLDSDGDGVPDSVEKFTRDKRTIDNNSGKLRVHPAISPNNDGLGNDVMYIENIDKYPDNEVVIFNRWGGTVFKMKNYDNKSRNFRGRANAGGNSGNDVPDGSYFYNIEVTIDGKKEHYTGFIVIKR</sequence>
<evidence type="ECO:0000256" key="3">
    <source>
        <dbReference type="ARBA" id="ARBA00022837"/>
    </source>
</evidence>
<evidence type="ECO:0000256" key="2">
    <source>
        <dbReference type="ARBA" id="ARBA00022737"/>
    </source>
</evidence>
<dbReference type="Pfam" id="PF13585">
    <property type="entry name" value="CHU_C"/>
    <property type="match status" value="1"/>
</dbReference>
<feature type="domain" description="Calx-beta" evidence="5">
    <location>
        <begin position="1247"/>
        <end position="1342"/>
    </location>
</feature>
<dbReference type="GO" id="GO:0016020">
    <property type="term" value="C:membrane"/>
    <property type="evidence" value="ECO:0007669"/>
    <property type="project" value="InterPro"/>
</dbReference>
<evidence type="ECO:0000256" key="4">
    <source>
        <dbReference type="ARBA" id="ARBA00023065"/>
    </source>
</evidence>
<keyword evidence="2" id="KW-0677">Repeat</keyword>
<dbReference type="Proteomes" id="UP000199656">
    <property type="component" value="Unassembled WGS sequence"/>
</dbReference>
<dbReference type="InterPro" id="IPR038081">
    <property type="entry name" value="CalX-like_sf"/>
</dbReference>
<keyword evidence="1" id="KW-0732">Signal</keyword>
<protein>
    <submittedName>
        <fullName evidence="6">Gliding motility-associated C-terminal domain-containing protein</fullName>
    </submittedName>
</protein>
<evidence type="ECO:0000256" key="1">
    <source>
        <dbReference type="ARBA" id="ARBA00022729"/>
    </source>
</evidence>
<dbReference type="SUPFAM" id="SSF141072">
    <property type="entry name" value="CalX-like"/>
    <property type="match status" value="6"/>
</dbReference>
<organism evidence="6 7">
    <name type="scientific">Chitinophaga terrae</name>
    <name type="common">ex Kim and Jung 2007</name>
    <dbReference type="NCBI Taxonomy" id="408074"/>
    <lineage>
        <taxon>Bacteria</taxon>
        <taxon>Pseudomonadati</taxon>
        <taxon>Bacteroidota</taxon>
        <taxon>Chitinophagia</taxon>
        <taxon>Chitinophagales</taxon>
        <taxon>Chitinophagaceae</taxon>
        <taxon>Chitinophaga</taxon>
    </lineage>
</organism>